<evidence type="ECO:0000313" key="5">
    <source>
        <dbReference type="EMBL" id="SNY95151.1"/>
    </source>
</evidence>
<dbReference type="PANTHER" id="PTHR43792:SF8">
    <property type="entry name" value="[RIBOSOMAL PROTEIN US5]-ALANINE N-ACETYLTRANSFERASE"/>
    <property type="match status" value="1"/>
</dbReference>
<evidence type="ECO:0000256" key="3">
    <source>
        <dbReference type="ARBA" id="ARBA00038502"/>
    </source>
</evidence>
<dbReference type="GO" id="GO:0016747">
    <property type="term" value="F:acyltransferase activity, transferring groups other than amino-acyl groups"/>
    <property type="evidence" value="ECO:0007669"/>
    <property type="project" value="InterPro"/>
</dbReference>
<name>A0A285MI22_9FLAO</name>
<dbReference type="InterPro" id="IPR051531">
    <property type="entry name" value="N-acetyltransferase"/>
</dbReference>
<dbReference type="AlphaFoldDB" id="A0A285MI22"/>
<evidence type="ECO:0000256" key="2">
    <source>
        <dbReference type="ARBA" id="ARBA00023315"/>
    </source>
</evidence>
<gene>
    <name evidence="5" type="ORF">SAMN06265377_0817</name>
</gene>
<dbReference type="Proteomes" id="UP000219048">
    <property type="component" value="Unassembled WGS sequence"/>
</dbReference>
<dbReference type="SUPFAM" id="SSF55729">
    <property type="entry name" value="Acyl-CoA N-acyltransferases (Nat)"/>
    <property type="match status" value="1"/>
</dbReference>
<dbReference type="EMBL" id="OBEH01000001">
    <property type="protein sequence ID" value="SNY95151.1"/>
    <property type="molecule type" value="Genomic_DNA"/>
</dbReference>
<keyword evidence="6" id="KW-1185">Reference proteome</keyword>
<keyword evidence="1 5" id="KW-0808">Transferase</keyword>
<accession>A0A285MI22</accession>
<feature type="domain" description="N-acetyltransferase" evidence="4">
    <location>
        <begin position="11"/>
        <end position="151"/>
    </location>
</feature>
<sequence length="182" mass="21228">MQIEFDNYSISPTQEKDAWRMCDFVVSNEERLKNYFPKTLEQNLNPTLSQLFVSKMVKKSIAREEFLFVIKENTNRTIIGFIYVKELDKEKKIGELAYCMGYQYEGKRIMTASIKNLVPWCFDDAKLQTLQIIVHNSNIGSKKVAENNGFQWKQTLLEEHTTGDGEVLDMELYELHNPALQS</sequence>
<dbReference type="RefSeq" id="WP_097044478.1">
    <property type="nucleotide sequence ID" value="NZ_OBEH01000001.1"/>
</dbReference>
<dbReference type="Pfam" id="PF13302">
    <property type="entry name" value="Acetyltransf_3"/>
    <property type="match status" value="1"/>
</dbReference>
<evidence type="ECO:0000256" key="1">
    <source>
        <dbReference type="ARBA" id="ARBA00022679"/>
    </source>
</evidence>
<keyword evidence="2" id="KW-0012">Acyltransferase</keyword>
<dbReference type="Gene3D" id="3.40.630.30">
    <property type="match status" value="1"/>
</dbReference>
<evidence type="ECO:0000259" key="4">
    <source>
        <dbReference type="Pfam" id="PF13302"/>
    </source>
</evidence>
<organism evidence="5 6">
    <name type="scientific">Flagellimonas pacifica</name>
    <dbReference type="NCBI Taxonomy" id="1247520"/>
    <lineage>
        <taxon>Bacteria</taxon>
        <taxon>Pseudomonadati</taxon>
        <taxon>Bacteroidota</taxon>
        <taxon>Flavobacteriia</taxon>
        <taxon>Flavobacteriales</taxon>
        <taxon>Flavobacteriaceae</taxon>
        <taxon>Flagellimonas</taxon>
    </lineage>
</organism>
<dbReference type="PANTHER" id="PTHR43792">
    <property type="entry name" value="GNAT FAMILY, PUTATIVE (AFU_ORTHOLOGUE AFUA_3G00765)-RELATED-RELATED"/>
    <property type="match status" value="1"/>
</dbReference>
<reference evidence="6" key="1">
    <citation type="submission" date="2017-09" db="EMBL/GenBank/DDBJ databases">
        <authorList>
            <person name="Varghese N."/>
            <person name="Submissions S."/>
        </authorList>
    </citation>
    <scope>NUCLEOTIDE SEQUENCE [LARGE SCALE GENOMIC DNA]</scope>
    <source>
        <strain evidence="6">DSM 25885</strain>
    </source>
</reference>
<comment type="similarity">
    <text evidence="3">Belongs to the acetyltransferase family. RimJ subfamily.</text>
</comment>
<evidence type="ECO:0000313" key="6">
    <source>
        <dbReference type="Proteomes" id="UP000219048"/>
    </source>
</evidence>
<dbReference type="InterPro" id="IPR016181">
    <property type="entry name" value="Acyl_CoA_acyltransferase"/>
</dbReference>
<dbReference type="InterPro" id="IPR000182">
    <property type="entry name" value="GNAT_dom"/>
</dbReference>
<protein>
    <submittedName>
        <fullName evidence="5">Ribosomal-protein-alanine N-acetyltransferase</fullName>
    </submittedName>
</protein>
<proteinExistence type="inferred from homology"/>
<dbReference type="OrthoDB" id="883856at2"/>